<keyword evidence="3" id="KW-0862">Zinc</keyword>
<keyword evidence="1" id="KW-0479">Metal-binding</keyword>
<evidence type="ECO:0000256" key="2">
    <source>
        <dbReference type="ARBA" id="ARBA00022771"/>
    </source>
</evidence>
<dbReference type="HOGENOM" id="CLU_2015253_0_0_1"/>
<dbReference type="Pfam" id="PF01753">
    <property type="entry name" value="zf-MYND"/>
    <property type="match status" value="1"/>
</dbReference>
<dbReference type="Gene3D" id="6.10.140.2220">
    <property type="match status" value="1"/>
</dbReference>
<evidence type="ECO:0000256" key="1">
    <source>
        <dbReference type="ARBA" id="ARBA00022723"/>
    </source>
</evidence>
<dbReference type="Proteomes" id="UP000019373">
    <property type="component" value="Unassembled WGS sequence"/>
</dbReference>
<dbReference type="GeneID" id="19239395"/>
<sequence length="123" mass="13728">MSKSELGPEAVNLKRCGCCQKVSYCNKDSQVSGWQAHKSSCQKPRPAPDAGASLPFSHHMAVRATGQEPATYFQRLHKRTNSEAEVYKHLIDVYRLRVQDDIDFTGYMYGAHTVDPAGPLPDF</sequence>
<evidence type="ECO:0000256" key="4">
    <source>
        <dbReference type="PROSITE-ProRule" id="PRU00134"/>
    </source>
</evidence>
<dbReference type="InterPro" id="IPR002893">
    <property type="entry name" value="Znf_MYND"/>
</dbReference>
<feature type="domain" description="MYND-type" evidence="5">
    <location>
        <begin position="3"/>
        <end position="41"/>
    </location>
</feature>
<accession>U1I0A5</accession>
<reference evidence="7" key="1">
    <citation type="journal article" date="2014" name="BMC Genomics">
        <title>Genome characteristics reveal the impact of lichenization on lichen-forming fungus Endocarpon pusillum Hedwig (Verrucariales, Ascomycota).</title>
        <authorList>
            <person name="Wang Y.-Y."/>
            <person name="Liu B."/>
            <person name="Zhang X.-Y."/>
            <person name="Zhou Q.-M."/>
            <person name="Zhang T."/>
            <person name="Li H."/>
            <person name="Yu Y.-F."/>
            <person name="Zhang X.-L."/>
            <person name="Hao X.-Y."/>
            <person name="Wang M."/>
            <person name="Wang L."/>
            <person name="Wei J.-C."/>
        </authorList>
    </citation>
    <scope>NUCLEOTIDE SEQUENCE [LARGE SCALE GENOMIC DNA]</scope>
    <source>
        <strain evidence="7">Z07020 / HMAS-L-300199</strain>
    </source>
</reference>
<dbReference type="OrthoDB" id="432970at2759"/>
<dbReference type="EMBL" id="KE720726">
    <property type="protein sequence ID" value="ERF76620.1"/>
    <property type="molecule type" value="Genomic_DNA"/>
</dbReference>
<evidence type="ECO:0000256" key="3">
    <source>
        <dbReference type="ARBA" id="ARBA00022833"/>
    </source>
</evidence>
<keyword evidence="2 4" id="KW-0863">Zinc-finger</keyword>
<dbReference type="RefSeq" id="XP_007786016.1">
    <property type="nucleotide sequence ID" value="XM_007787826.1"/>
</dbReference>
<proteinExistence type="predicted"/>
<dbReference type="AlphaFoldDB" id="U1I0A5"/>
<protein>
    <recommendedName>
        <fullName evidence="5">MYND-type domain-containing protein</fullName>
    </recommendedName>
</protein>
<evidence type="ECO:0000313" key="6">
    <source>
        <dbReference type="EMBL" id="ERF76620.1"/>
    </source>
</evidence>
<dbReference type="GO" id="GO:0008270">
    <property type="term" value="F:zinc ion binding"/>
    <property type="evidence" value="ECO:0007669"/>
    <property type="project" value="UniProtKB-KW"/>
</dbReference>
<dbReference type="SUPFAM" id="SSF144232">
    <property type="entry name" value="HIT/MYND zinc finger-like"/>
    <property type="match status" value="1"/>
</dbReference>
<gene>
    <name evidence="6" type="ORF">EPUS_04440</name>
</gene>
<name>U1I0A5_ENDPU</name>
<evidence type="ECO:0000259" key="5">
    <source>
        <dbReference type="PROSITE" id="PS50865"/>
    </source>
</evidence>
<keyword evidence="7" id="KW-1185">Reference proteome</keyword>
<evidence type="ECO:0000313" key="7">
    <source>
        <dbReference type="Proteomes" id="UP000019373"/>
    </source>
</evidence>
<dbReference type="PROSITE" id="PS50865">
    <property type="entry name" value="ZF_MYND_2"/>
    <property type="match status" value="1"/>
</dbReference>
<organism evidence="6 7">
    <name type="scientific">Endocarpon pusillum (strain Z07020 / HMAS-L-300199)</name>
    <name type="common">Lichen-forming fungus</name>
    <dbReference type="NCBI Taxonomy" id="1263415"/>
    <lineage>
        <taxon>Eukaryota</taxon>
        <taxon>Fungi</taxon>
        <taxon>Dikarya</taxon>
        <taxon>Ascomycota</taxon>
        <taxon>Pezizomycotina</taxon>
        <taxon>Eurotiomycetes</taxon>
        <taxon>Chaetothyriomycetidae</taxon>
        <taxon>Verrucariales</taxon>
        <taxon>Verrucariaceae</taxon>
        <taxon>Endocarpon</taxon>
    </lineage>
</organism>